<dbReference type="Proteomes" id="UP000322699">
    <property type="component" value="Unassembled WGS sequence"/>
</dbReference>
<dbReference type="EMBL" id="VRLW01000001">
    <property type="protein sequence ID" value="KAA1262231.1"/>
    <property type="molecule type" value="Genomic_DNA"/>
</dbReference>
<keyword evidence="1" id="KW-0812">Transmembrane</keyword>
<evidence type="ECO:0000256" key="1">
    <source>
        <dbReference type="SAM" id="Phobius"/>
    </source>
</evidence>
<keyword evidence="1" id="KW-0472">Membrane</keyword>
<accession>A0A5B1CPQ4</accession>
<dbReference type="AlphaFoldDB" id="A0A5B1CPQ4"/>
<keyword evidence="1" id="KW-1133">Transmembrane helix</keyword>
<feature type="transmembrane region" description="Helical" evidence="1">
    <location>
        <begin position="81"/>
        <end position="102"/>
    </location>
</feature>
<organism evidence="2 3">
    <name type="scientific">Rubripirellula obstinata</name>
    <dbReference type="NCBI Taxonomy" id="406547"/>
    <lineage>
        <taxon>Bacteria</taxon>
        <taxon>Pseudomonadati</taxon>
        <taxon>Planctomycetota</taxon>
        <taxon>Planctomycetia</taxon>
        <taxon>Pirellulales</taxon>
        <taxon>Pirellulaceae</taxon>
        <taxon>Rubripirellula</taxon>
    </lineage>
</organism>
<protein>
    <submittedName>
        <fullName evidence="2">Uncharacterized protein</fullName>
    </submittedName>
</protein>
<evidence type="ECO:0000313" key="2">
    <source>
        <dbReference type="EMBL" id="KAA1262231.1"/>
    </source>
</evidence>
<proteinExistence type="predicted"/>
<evidence type="ECO:0000313" key="3">
    <source>
        <dbReference type="Proteomes" id="UP000322699"/>
    </source>
</evidence>
<name>A0A5B1CPQ4_9BACT</name>
<comment type="caution">
    <text evidence="2">The sequence shown here is derived from an EMBL/GenBank/DDBJ whole genome shotgun (WGS) entry which is preliminary data.</text>
</comment>
<reference evidence="2 3" key="1">
    <citation type="submission" date="2019-08" db="EMBL/GenBank/DDBJ databases">
        <title>Deep-cultivation of Planctomycetes and their phenomic and genomic characterization uncovers novel biology.</title>
        <authorList>
            <person name="Wiegand S."/>
            <person name="Jogler M."/>
            <person name="Boedeker C."/>
            <person name="Pinto D."/>
            <person name="Vollmers J."/>
            <person name="Rivas-Marin E."/>
            <person name="Kohn T."/>
            <person name="Peeters S.H."/>
            <person name="Heuer A."/>
            <person name="Rast P."/>
            <person name="Oberbeckmann S."/>
            <person name="Bunk B."/>
            <person name="Jeske O."/>
            <person name="Meyerdierks A."/>
            <person name="Storesund J.E."/>
            <person name="Kallscheuer N."/>
            <person name="Luecker S."/>
            <person name="Lage O.M."/>
            <person name="Pohl T."/>
            <person name="Merkel B.J."/>
            <person name="Hornburger P."/>
            <person name="Mueller R.-W."/>
            <person name="Bruemmer F."/>
            <person name="Labrenz M."/>
            <person name="Spormann A.M."/>
            <person name="Op Den Camp H."/>
            <person name="Overmann J."/>
            <person name="Amann R."/>
            <person name="Jetten M.S.M."/>
            <person name="Mascher T."/>
            <person name="Medema M.H."/>
            <person name="Devos D.P."/>
            <person name="Kaster A.-K."/>
            <person name="Ovreas L."/>
            <person name="Rohde M."/>
            <person name="Galperin M.Y."/>
            <person name="Jogler C."/>
        </authorList>
    </citation>
    <scope>NUCLEOTIDE SEQUENCE [LARGE SCALE GENOMIC DNA]</scope>
    <source>
        <strain evidence="2 3">LF1</strain>
    </source>
</reference>
<sequence>MLAAFVVVGMEPQRHRGTQSLVRSSTGLWVSREWNHRGTEEHRVWCGRALASGFLGNGTTEAQRNTEEHRVWCGRALASGFLFSGFLFSGILSSVFLCASVVQTPSPKNKKASLVKEQGLVVGLGLRDANYSSSSVSTNSGQGTSLLFPRGVNVAWYTR</sequence>
<keyword evidence="3" id="KW-1185">Reference proteome</keyword>
<gene>
    <name evidence="2" type="ORF">LF1_47930</name>
</gene>